<accession>A0A7H8QBL1</accession>
<dbReference type="PANTHER" id="PTHR34180">
    <property type="entry name" value="PEPTIDASE C45"/>
    <property type="match status" value="1"/>
</dbReference>
<dbReference type="NCBIfam" id="NF040521">
    <property type="entry name" value="C45_proenzyme"/>
    <property type="match status" value="1"/>
</dbReference>
<dbReference type="EMBL" id="CP051177">
    <property type="protein sequence ID" value="QKX51347.1"/>
    <property type="molecule type" value="Genomic_DNA"/>
</dbReference>
<dbReference type="InterPro" id="IPR047794">
    <property type="entry name" value="C45_proenzyme-like"/>
</dbReference>
<dbReference type="CDD" id="cd01935">
    <property type="entry name" value="Ntn_CGH_like"/>
    <property type="match status" value="1"/>
</dbReference>
<keyword evidence="3" id="KW-1185">Reference proteome</keyword>
<evidence type="ECO:0000313" key="2">
    <source>
        <dbReference type="EMBL" id="QKX51347.1"/>
    </source>
</evidence>
<organism evidence="2 3">
    <name type="scientific">Planococcus glaciei</name>
    <dbReference type="NCBI Taxonomy" id="459472"/>
    <lineage>
        <taxon>Bacteria</taxon>
        <taxon>Bacillati</taxon>
        <taxon>Bacillota</taxon>
        <taxon>Bacilli</taxon>
        <taxon>Bacillales</taxon>
        <taxon>Caryophanaceae</taxon>
        <taxon>Planococcus</taxon>
    </lineage>
</organism>
<dbReference type="GO" id="GO:0016787">
    <property type="term" value="F:hydrolase activity"/>
    <property type="evidence" value="ECO:0007669"/>
    <property type="project" value="UniProtKB-KW"/>
</dbReference>
<protein>
    <submittedName>
        <fullName evidence="2">Linear amide C-N hydrolase</fullName>
    </submittedName>
</protein>
<evidence type="ECO:0000259" key="1">
    <source>
        <dbReference type="Pfam" id="PF03417"/>
    </source>
</evidence>
<dbReference type="PANTHER" id="PTHR34180:SF1">
    <property type="entry name" value="BETA-ALANYL-DOPAMINE_CARCININE HYDROLASE"/>
    <property type="match status" value="1"/>
</dbReference>
<feature type="domain" description="Peptidase C45 hydrolase" evidence="1">
    <location>
        <begin position="104"/>
        <end position="311"/>
    </location>
</feature>
<dbReference type="AlphaFoldDB" id="A0A7H8QBL1"/>
<dbReference type="Proteomes" id="UP000509222">
    <property type="component" value="Chromosome"/>
</dbReference>
<dbReference type="InterPro" id="IPR005079">
    <property type="entry name" value="Peptidase_C45_hydrolase"/>
</dbReference>
<dbReference type="InterPro" id="IPR029055">
    <property type="entry name" value="Ntn_hydrolases_N"/>
</dbReference>
<dbReference type="Pfam" id="PF03417">
    <property type="entry name" value="AAT"/>
    <property type="match status" value="1"/>
</dbReference>
<name>A0A7H8QBL1_9BACL</name>
<evidence type="ECO:0000313" key="3">
    <source>
        <dbReference type="Proteomes" id="UP000509222"/>
    </source>
</evidence>
<dbReference type="Gene3D" id="3.60.60.10">
    <property type="entry name" value="Penicillin V Acylase, Chain A"/>
    <property type="match status" value="1"/>
</dbReference>
<dbReference type="RefSeq" id="WP_036807837.1">
    <property type="nucleotide sequence ID" value="NZ_CP051177.1"/>
</dbReference>
<gene>
    <name evidence="2" type="ORF">HF394_12600</name>
</gene>
<dbReference type="InterPro" id="IPR047801">
    <property type="entry name" value="Peptidase_C45"/>
</dbReference>
<proteinExistence type="predicted"/>
<sequence>MKYIHSNILQFRGNHYDFGWMQGELLKDSITLENRRKQWKVKRPRFQIDVEETKTAFEQFAPGIWQELNGLRDSLELPMEDVLRDFGGYRIDAMPSGCSIVTGEDFMVRNYDFHPQTYEGRFSVFQPTDGGYAMIGPTSRIIGRMDGMNEKGLAMGYNFTHRKKPGDGFVCYMIGRIILETCATVQEAVELVKALPHRGSFSYVVTDLSGETFVIEASPRAVDVRKTNVCTNHFEIQAHENRNYLKDSHQRLEAIVSQPKETTDAYKAYRLFNDMDKGVFSTDYKSWAGTIHTSVYLPKDKQIWFSIGGNQKPAVFDFGEWLEGQDFEEQKVHGEIDTDIGFAHLEKNYAYK</sequence>
<keyword evidence="2" id="KW-0378">Hydrolase</keyword>
<dbReference type="SUPFAM" id="SSF56235">
    <property type="entry name" value="N-terminal nucleophile aminohydrolases (Ntn hydrolases)"/>
    <property type="match status" value="1"/>
</dbReference>
<reference evidence="3" key="1">
    <citation type="submission" date="2020-06" db="EMBL/GenBank/DDBJ databases">
        <title>Isolation of Planomicrobium glaciei.</title>
        <authorList>
            <person name="Malisova L."/>
            <person name="Safrankova R."/>
            <person name="Jakubu V."/>
            <person name="Spanelova P."/>
        </authorList>
    </citation>
    <scope>NUCLEOTIDE SEQUENCE [LARGE SCALE GENOMIC DNA]</scope>
    <source>
        <strain evidence="3">NRL-ATB46093</strain>
    </source>
</reference>